<evidence type="ECO:0000313" key="1">
    <source>
        <dbReference type="Ensembl" id="ENSAPEP00000013797.1"/>
    </source>
</evidence>
<sequence length="101" mass="10962">MGYLNPLLGHFKPLLGHFKPLWGHFKPLLGHLKPLLGPRLGAFKTSFGTFEASIGTRPSVSFLITQTKTIAGGITDSLVLFAPTSFPSVVCSSLNFKSMSW</sequence>
<dbReference type="Proteomes" id="UP000265080">
    <property type="component" value="Chromosome 4"/>
</dbReference>
<proteinExistence type="predicted"/>
<name>A0A3P8SNP8_AMPPE</name>
<dbReference type="AlphaFoldDB" id="A0A3P8SNP8"/>
<keyword evidence="2" id="KW-1185">Reference proteome</keyword>
<reference evidence="1" key="3">
    <citation type="submission" date="2025-09" db="UniProtKB">
        <authorList>
            <consortium name="Ensembl"/>
        </authorList>
    </citation>
    <scope>IDENTIFICATION</scope>
</reference>
<organism evidence="1 2">
    <name type="scientific">Amphiprion percula</name>
    <name type="common">Orange clownfish</name>
    <name type="synonym">Lutjanus percula</name>
    <dbReference type="NCBI Taxonomy" id="161767"/>
    <lineage>
        <taxon>Eukaryota</taxon>
        <taxon>Metazoa</taxon>
        <taxon>Chordata</taxon>
        <taxon>Craniata</taxon>
        <taxon>Vertebrata</taxon>
        <taxon>Euteleostomi</taxon>
        <taxon>Actinopterygii</taxon>
        <taxon>Neopterygii</taxon>
        <taxon>Teleostei</taxon>
        <taxon>Neoteleostei</taxon>
        <taxon>Acanthomorphata</taxon>
        <taxon>Ovalentaria</taxon>
        <taxon>Pomacentridae</taxon>
        <taxon>Amphiprion</taxon>
    </lineage>
</organism>
<protein>
    <submittedName>
        <fullName evidence="1">Uncharacterized protein</fullName>
    </submittedName>
</protein>
<dbReference type="Ensembl" id="ENSAPET00000014160.1">
    <property type="protein sequence ID" value="ENSAPEP00000013797.1"/>
    <property type="gene ID" value="ENSAPEG00000009827.1"/>
</dbReference>
<accession>A0A3P8SNP8</accession>
<reference evidence="1 2" key="1">
    <citation type="submission" date="2018-03" db="EMBL/GenBank/DDBJ databases">
        <title>Finding Nemo's genes: A chromosome-scale reference assembly of the genome of the orange clownfish Amphiprion percula.</title>
        <authorList>
            <person name="Lehmann R."/>
        </authorList>
    </citation>
    <scope>NUCLEOTIDE SEQUENCE</scope>
</reference>
<reference evidence="1" key="2">
    <citation type="submission" date="2025-08" db="UniProtKB">
        <authorList>
            <consortium name="Ensembl"/>
        </authorList>
    </citation>
    <scope>IDENTIFICATION</scope>
</reference>
<evidence type="ECO:0000313" key="2">
    <source>
        <dbReference type="Proteomes" id="UP000265080"/>
    </source>
</evidence>